<comment type="caution">
    <text evidence="1">The sequence shown here is derived from an EMBL/GenBank/DDBJ whole genome shotgun (WGS) entry which is preliminary data.</text>
</comment>
<dbReference type="Proteomes" id="UP000471465">
    <property type="component" value="Unassembled WGS sequence"/>
</dbReference>
<name>A0A6N7C2F7_9GAMM</name>
<protein>
    <submittedName>
        <fullName evidence="1">Uncharacterized protein</fullName>
    </submittedName>
</protein>
<accession>A0A6N7C2F7</accession>
<evidence type="ECO:0000313" key="1">
    <source>
        <dbReference type="EMBL" id="KAF0569523.1"/>
    </source>
</evidence>
<reference evidence="1 2" key="1">
    <citation type="submission" date="2019-09" db="EMBL/GenBank/DDBJ databases">
        <title>Draft genome sequence of Psychrobacter nivimaris LAMA 639, in search for biotechnological relevant genes.</title>
        <authorList>
            <person name="Lima A.O.S."/>
            <person name="Staloch B.E.K."/>
            <person name="Freitas R.C."/>
            <person name="Niero H."/>
            <person name="Silva M.A.C."/>
        </authorList>
    </citation>
    <scope>NUCLEOTIDE SEQUENCE [LARGE SCALE GENOMIC DNA]</scope>
    <source>
        <strain evidence="1 2">LAMA 639</strain>
    </source>
</reference>
<dbReference type="AlphaFoldDB" id="A0A6N7C2F7"/>
<organism evidence="1 2">
    <name type="scientific">Psychrobacter nivimaris</name>
    <dbReference type="NCBI Taxonomy" id="281738"/>
    <lineage>
        <taxon>Bacteria</taxon>
        <taxon>Pseudomonadati</taxon>
        <taxon>Pseudomonadota</taxon>
        <taxon>Gammaproteobacteria</taxon>
        <taxon>Moraxellales</taxon>
        <taxon>Moraxellaceae</taxon>
        <taxon>Psychrobacter</taxon>
    </lineage>
</organism>
<keyword evidence="2" id="KW-1185">Reference proteome</keyword>
<evidence type="ECO:0000313" key="2">
    <source>
        <dbReference type="Proteomes" id="UP000471465"/>
    </source>
</evidence>
<sequence>MSLLTPERVPVKVYRWDDADAPALDETPNCMATIFKACLVTGYGTKEGAGWTMPFEDTTAGVKVLRPEVGPHTDFYLRLSADTGREMAAQVYLNMTDANTGDLKLEGSRPFAYAKASVSNKWILIATPRGMFFSCEQSVNGGLDKKGAYFYVGDSKPGPQAFRSVAIQHTGGTSSDFSDILGNRSSRLYKDKAGYVYGKAMRGQSLVVDTISFSSLFDGDTVLTNHEYSSPVFFIANKDISILPGLAIPSCGAKDPNYTTKLIETDGFVTNAIVVGTGAYTDMNMYVSADFWSY</sequence>
<proteinExistence type="predicted"/>
<dbReference type="RefSeq" id="WP_160021197.1">
    <property type="nucleotide sequence ID" value="NZ_VZIZ01000007.1"/>
</dbReference>
<gene>
    <name evidence="1" type="ORF">FQV37_2548</name>
</gene>
<dbReference type="EMBL" id="VZIZ01000007">
    <property type="protein sequence ID" value="KAF0569523.1"/>
    <property type="molecule type" value="Genomic_DNA"/>
</dbReference>